<reference evidence="2" key="1">
    <citation type="journal article" date="2019" name="Environ. Microbiol.">
        <title>Fungal ecological strategies reflected in gene transcription - a case study of two litter decomposers.</title>
        <authorList>
            <person name="Barbi F."/>
            <person name="Kohler A."/>
            <person name="Barry K."/>
            <person name="Baskaran P."/>
            <person name="Daum C."/>
            <person name="Fauchery L."/>
            <person name="Ihrmark K."/>
            <person name="Kuo A."/>
            <person name="LaButti K."/>
            <person name="Lipzen A."/>
            <person name="Morin E."/>
            <person name="Grigoriev I.V."/>
            <person name="Henrissat B."/>
            <person name="Lindahl B."/>
            <person name="Martin F."/>
        </authorList>
    </citation>
    <scope>NUCLEOTIDE SEQUENCE</scope>
    <source>
        <strain evidence="2">JB14</strain>
    </source>
</reference>
<evidence type="ECO:0000313" key="2">
    <source>
        <dbReference type="EMBL" id="KAE9383459.1"/>
    </source>
</evidence>
<dbReference type="AlphaFoldDB" id="A0A6A4GD46"/>
<proteinExistence type="predicted"/>
<gene>
    <name evidence="2" type="ORF">BT96DRAFT_47670</name>
</gene>
<dbReference type="OrthoDB" id="1600564at2759"/>
<accession>A0A6A4GD46</accession>
<dbReference type="Proteomes" id="UP000799118">
    <property type="component" value="Unassembled WGS sequence"/>
</dbReference>
<name>A0A6A4GD46_9AGAR</name>
<feature type="region of interest" description="Disordered" evidence="1">
    <location>
        <begin position="78"/>
        <end position="97"/>
    </location>
</feature>
<organism evidence="2 3">
    <name type="scientific">Gymnopus androsaceus JB14</name>
    <dbReference type="NCBI Taxonomy" id="1447944"/>
    <lineage>
        <taxon>Eukaryota</taxon>
        <taxon>Fungi</taxon>
        <taxon>Dikarya</taxon>
        <taxon>Basidiomycota</taxon>
        <taxon>Agaricomycotina</taxon>
        <taxon>Agaricomycetes</taxon>
        <taxon>Agaricomycetidae</taxon>
        <taxon>Agaricales</taxon>
        <taxon>Marasmiineae</taxon>
        <taxon>Omphalotaceae</taxon>
        <taxon>Gymnopus</taxon>
    </lineage>
</organism>
<keyword evidence="3" id="KW-1185">Reference proteome</keyword>
<dbReference type="EMBL" id="ML770460">
    <property type="protein sequence ID" value="KAE9383459.1"/>
    <property type="molecule type" value="Genomic_DNA"/>
</dbReference>
<protein>
    <submittedName>
        <fullName evidence="2">Uncharacterized protein</fullName>
    </submittedName>
</protein>
<sequence length="143" mass="15640">MDKREFIWIRINDLGNSHFLSDNESSFDTVLLNAEFALVQNSPITASANPSPSITLNVTGYFSSAAGSGSFFVPASVPTSAAHEEDDDSVQTPTADPGSALIVGVLSRSKTDTSDLESREWDRLVVGYLSLLCHRLWRILRHL</sequence>
<evidence type="ECO:0000256" key="1">
    <source>
        <dbReference type="SAM" id="MobiDB-lite"/>
    </source>
</evidence>
<evidence type="ECO:0000313" key="3">
    <source>
        <dbReference type="Proteomes" id="UP000799118"/>
    </source>
</evidence>